<dbReference type="Pfam" id="PF06182">
    <property type="entry name" value="ABC2_membrane_6"/>
    <property type="match status" value="1"/>
</dbReference>
<dbReference type="PANTHER" id="PTHR36833:SF1">
    <property type="entry name" value="INTEGRAL MEMBRANE TRANSPORT PROTEIN"/>
    <property type="match status" value="1"/>
</dbReference>
<feature type="transmembrane region" description="Helical" evidence="1">
    <location>
        <begin position="50"/>
        <end position="74"/>
    </location>
</feature>
<feature type="transmembrane region" description="Helical" evidence="1">
    <location>
        <begin position="86"/>
        <end position="105"/>
    </location>
</feature>
<protein>
    <submittedName>
        <fullName evidence="2">ABC transporter permease</fullName>
    </submittedName>
</protein>
<dbReference type="InterPro" id="IPR010390">
    <property type="entry name" value="ABC-2_transporter-like"/>
</dbReference>
<keyword evidence="1" id="KW-0812">Transmembrane</keyword>
<reference evidence="2 3" key="1">
    <citation type="submission" date="2024-09" db="EMBL/GenBank/DDBJ databases">
        <authorList>
            <person name="Lee S.D."/>
        </authorList>
    </citation>
    <scope>NUCLEOTIDE SEQUENCE [LARGE SCALE GENOMIC DNA]</scope>
    <source>
        <strain evidence="2 3">N1-1</strain>
    </source>
</reference>
<feature type="transmembrane region" description="Helical" evidence="1">
    <location>
        <begin position="168"/>
        <end position="188"/>
    </location>
</feature>
<keyword evidence="3" id="KW-1185">Reference proteome</keyword>
<comment type="caution">
    <text evidence="2">The sequence shown here is derived from an EMBL/GenBank/DDBJ whole genome shotgun (WGS) entry which is preliminary data.</text>
</comment>
<evidence type="ECO:0000256" key="1">
    <source>
        <dbReference type="SAM" id="Phobius"/>
    </source>
</evidence>
<feature type="transmembrane region" description="Helical" evidence="1">
    <location>
        <begin position="259"/>
        <end position="279"/>
    </location>
</feature>
<dbReference type="Proteomes" id="UP001592582">
    <property type="component" value="Unassembled WGS sequence"/>
</dbReference>
<keyword evidence="1" id="KW-1133">Transmembrane helix</keyword>
<sequence length="291" mass="30716">MADSLRSTGSSTGTTGKLAAAPARAAEALRSYRLIAGMWLRASLAYRTSFWLTTVGNGVTSVLDFVVIAVIFLHTPSLGGWTLPQVAFLYGTSGLTLGLADLLVGSLDQLGQRVRDGSVDVVLIRPAAALAQLSADRFALRRIGRVAQAAAVLAWALVQLRLDWTLPKLLVMVALVVCGTVIFSSVFVSGAAFQFFATDAAEVQNSVTYGGATMLQYPPTVFARDLVRGAVYGVPLAFVNWLPALYLLGVKDTLGLPGWFRFASPLAAALCATAAGLAWRAGLRAYRSTGS</sequence>
<proteinExistence type="predicted"/>
<organism evidence="2 3">
    <name type="scientific">Streptacidiphilus alkalitolerans</name>
    <dbReference type="NCBI Taxonomy" id="3342712"/>
    <lineage>
        <taxon>Bacteria</taxon>
        <taxon>Bacillati</taxon>
        <taxon>Actinomycetota</taxon>
        <taxon>Actinomycetes</taxon>
        <taxon>Kitasatosporales</taxon>
        <taxon>Streptomycetaceae</taxon>
        <taxon>Streptacidiphilus</taxon>
    </lineage>
</organism>
<name>A0ABV6VI39_9ACTN</name>
<feature type="transmembrane region" description="Helical" evidence="1">
    <location>
        <begin position="229"/>
        <end position="247"/>
    </location>
</feature>
<dbReference type="PANTHER" id="PTHR36833">
    <property type="entry name" value="SLR0610 PROTEIN-RELATED"/>
    <property type="match status" value="1"/>
</dbReference>
<dbReference type="RefSeq" id="WP_380515236.1">
    <property type="nucleotide sequence ID" value="NZ_JBHEZX010000016.1"/>
</dbReference>
<accession>A0ABV6VI39</accession>
<dbReference type="EMBL" id="JBHEZX010000016">
    <property type="protein sequence ID" value="MFC1413417.1"/>
    <property type="molecule type" value="Genomic_DNA"/>
</dbReference>
<evidence type="ECO:0000313" key="3">
    <source>
        <dbReference type="Proteomes" id="UP001592582"/>
    </source>
</evidence>
<gene>
    <name evidence="2" type="ORF">ACEZDG_29565</name>
</gene>
<evidence type="ECO:0000313" key="2">
    <source>
        <dbReference type="EMBL" id="MFC1413417.1"/>
    </source>
</evidence>
<keyword evidence="1" id="KW-0472">Membrane</keyword>